<feature type="compositionally biased region" description="Polar residues" evidence="3">
    <location>
        <begin position="322"/>
        <end position="336"/>
    </location>
</feature>
<comment type="similarity">
    <text evidence="1">Belongs to the SGT1 family.</text>
</comment>
<dbReference type="Proteomes" id="UP000037460">
    <property type="component" value="Unassembled WGS sequence"/>
</dbReference>
<feature type="compositionally biased region" description="Basic and acidic residues" evidence="3">
    <location>
        <begin position="338"/>
        <end position="360"/>
    </location>
</feature>
<dbReference type="OrthoDB" id="1898560at2759"/>
<dbReference type="InterPro" id="IPR007699">
    <property type="entry name" value="SGS_dom"/>
</dbReference>
<evidence type="ECO:0000256" key="3">
    <source>
        <dbReference type="SAM" id="MobiDB-lite"/>
    </source>
</evidence>
<comment type="caution">
    <text evidence="6">The sequence shown here is derived from an EMBL/GenBank/DDBJ whole genome shotgun (WGS) entry which is preliminary data.</text>
</comment>
<dbReference type="SMART" id="SM00028">
    <property type="entry name" value="TPR"/>
    <property type="match status" value="3"/>
</dbReference>
<evidence type="ECO:0000259" key="5">
    <source>
        <dbReference type="PROSITE" id="PS51203"/>
    </source>
</evidence>
<feature type="compositionally biased region" description="Low complexity" evidence="3">
    <location>
        <begin position="129"/>
        <end position="152"/>
    </location>
</feature>
<gene>
    <name evidence="6" type="ORF">Ctob_005431</name>
</gene>
<dbReference type="PROSITE" id="PS51048">
    <property type="entry name" value="SGS"/>
    <property type="match status" value="1"/>
</dbReference>
<dbReference type="PROSITE" id="PS51203">
    <property type="entry name" value="CS"/>
    <property type="match status" value="1"/>
</dbReference>
<feature type="domain" description="CS" evidence="5">
    <location>
        <begin position="152"/>
        <end position="241"/>
    </location>
</feature>
<dbReference type="AlphaFoldDB" id="A0A0M0JDN6"/>
<dbReference type="Pfam" id="PF13432">
    <property type="entry name" value="TPR_16"/>
    <property type="match status" value="1"/>
</dbReference>
<feature type="region of interest" description="Disordered" evidence="3">
    <location>
        <begin position="319"/>
        <end position="360"/>
    </location>
</feature>
<feature type="region of interest" description="Disordered" evidence="3">
    <location>
        <begin position="117"/>
        <end position="153"/>
    </location>
</feature>
<dbReference type="PROSITE" id="PS50005">
    <property type="entry name" value="TPR"/>
    <property type="match status" value="1"/>
</dbReference>
<dbReference type="EMBL" id="JWZX01003063">
    <property type="protein sequence ID" value="KOO24709.1"/>
    <property type="molecule type" value="Genomic_DNA"/>
</dbReference>
<dbReference type="GO" id="GO:0051087">
    <property type="term" value="F:protein-folding chaperone binding"/>
    <property type="evidence" value="ECO:0007669"/>
    <property type="project" value="InterPro"/>
</dbReference>
<dbReference type="InterPro" id="IPR011990">
    <property type="entry name" value="TPR-like_helical_dom_sf"/>
</dbReference>
<keyword evidence="7" id="KW-1185">Reference proteome</keyword>
<dbReference type="Pfam" id="PF04969">
    <property type="entry name" value="CS"/>
    <property type="match status" value="1"/>
</dbReference>
<dbReference type="InterPro" id="IPR008978">
    <property type="entry name" value="HSP20-like_chaperone"/>
</dbReference>
<evidence type="ECO:0000313" key="7">
    <source>
        <dbReference type="Proteomes" id="UP000037460"/>
    </source>
</evidence>
<dbReference type="GO" id="GO:0005737">
    <property type="term" value="C:cytoplasm"/>
    <property type="evidence" value="ECO:0007669"/>
    <property type="project" value="UniProtKB-ARBA"/>
</dbReference>
<dbReference type="CDD" id="cd06466">
    <property type="entry name" value="p23_CS_SGT1_like"/>
    <property type="match status" value="1"/>
</dbReference>
<name>A0A0M0JDN6_9EUKA</name>
<dbReference type="Pfam" id="PF13181">
    <property type="entry name" value="TPR_8"/>
    <property type="match status" value="1"/>
</dbReference>
<dbReference type="SUPFAM" id="SSF48452">
    <property type="entry name" value="TPR-like"/>
    <property type="match status" value="1"/>
</dbReference>
<sequence length="360" mass="39385">MEFGNAAFVDEEYETAISHYSKAIAANPEDADAFSKRAAAHLRLKRYTEAVSDATLSVKLLATPKAFQRKGQASFALGEYEAARAAFAKALELSGDGRELKRWMRKCDAEIALEKAPPTPVPLAPAPPSTTANPAAPAPSAAPAAPAPTSDPSKIRHEWYQTQSEVVVSVLARNVSPEKVQVDFHEAEVDVSIKLESGAEYIHTFSLFHKIVPEQSKYSVGASKIELKLKKHTMGKWETLEGSGDAEVIAGALNAEPAVADEALKPASKKVYSGSSKDWDAVESKLKKEEEDEKPEGEEALNKLFRDIYGRSDETTRRAMNKSFQTSGGTVLSTNWKEVAEKDYEKDRSAPDGQEWKKWG</sequence>
<feature type="compositionally biased region" description="Pro residues" evidence="3">
    <location>
        <begin position="117"/>
        <end position="128"/>
    </location>
</feature>
<accession>A0A0M0JDN6</accession>
<organism evidence="6 7">
    <name type="scientific">Chrysochromulina tobinii</name>
    <dbReference type="NCBI Taxonomy" id="1460289"/>
    <lineage>
        <taxon>Eukaryota</taxon>
        <taxon>Haptista</taxon>
        <taxon>Haptophyta</taxon>
        <taxon>Prymnesiophyceae</taxon>
        <taxon>Prymnesiales</taxon>
        <taxon>Chrysochromulinaceae</taxon>
        <taxon>Chrysochromulina</taxon>
    </lineage>
</organism>
<dbReference type="Gene3D" id="2.60.40.790">
    <property type="match status" value="1"/>
</dbReference>
<dbReference type="InterPro" id="IPR007052">
    <property type="entry name" value="CS_dom"/>
</dbReference>
<dbReference type="FunFam" id="2.60.40.790:FF:000012">
    <property type="entry name" value="SGT1 homolog, MIS12 kinetochore complex assembly cochaperone"/>
    <property type="match status" value="1"/>
</dbReference>
<dbReference type="PANTHER" id="PTHR45862">
    <property type="entry name" value="PROTEIN SGT1 HOMOLOG"/>
    <property type="match status" value="1"/>
</dbReference>
<dbReference type="SUPFAM" id="SSF49764">
    <property type="entry name" value="HSP20-like chaperones"/>
    <property type="match status" value="1"/>
</dbReference>
<proteinExistence type="inferred from homology"/>
<evidence type="ECO:0000313" key="6">
    <source>
        <dbReference type="EMBL" id="KOO24709.1"/>
    </source>
</evidence>
<dbReference type="InterPro" id="IPR044563">
    <property type="entry name" value="Sgt1-like"/>
</dbReference>
<protein>
    <submittedName>
        <fullName evidence="6">Suppressor of g2 allele of skp1-like protein</fullName>
    </submittedName>
</protein>
<dbReference type="InterPro" id="IPR019734">
    <property type="entry name" value="TPR_rpt"/>
</dbReference>
<dbReference type="Pfam" id="PF05002">
    <property type="entry name" value="SGS"/>
    <property type="match status" value="1"/>
</dbReference>
<evidence type="ECO:0000256" key="2">
    <source>
        <dbReference type="PROSITE-ProRule" id="PRU00339"/>
    </source>
</evidence>
<evidence type="ECO:0000256" key="1">
    <source>
        <dbReference type="ARBA" id="ARBA00008509"/>
    </source>
</evidence>
<reference evidence="7" key="1">
    <citation type="journal article" date="2015" name="PLoS Genet.">
        <title>Genome Sequence and Transcriptome Analyses of Chrysochromulina tobin: Metabolic Tools for Enhanced Algal Fitness in the Prominent Order Prymnesiales (Haptophyceae).</title>
        <authorList>
            <person name="Hovde B.T."/>
            <person name="Deodato C.R."/>
            <person name="Hunsperger H.M."/>
            <person name="Ryken S.A."/>
            <person name="Yost W."/>
            <person name="Jha R.K."/>
            <person name="Patterson J."/>
            <person name="Monnat R.J. Jr."/>
            <person name="Barlow S.B."/>
            <person name="Starkenburg S.R."/>
            <person name="Cattolico R.A."/>
        </authorList>
    </citation>
    <scope>NUCLEOTIDE SEQUENCE</scope>
    <source>
        <strain evidence="7">CCMP291</strain>
    </source>
</reference>
<feature type="repeat" description="TPR" evidence="2">
    <location>
        <begin position="64"/>
        <end position="97"/>
    </location>
</feature>
<evidence type="ECO:0000259" key="4">
    <source>
        <dbReference type="PROSITE" id="PS51048"/>
    </source>
</evidence>
<feature type="domain" description="SGS" evidence="4">
    <location>
        <begin position="264"/>
        <end position="360"/>
    </location>
</feature>
<dbReference type="Gene3D" id="1.25.40.10">
    <property type="entry name" value="Tetratricopeptide repeat domain"/>
    <property type="match status" value="1"/>
</dbReference>
<keyword evidence="2" id="KW-0802">TPR repeat</keyword>